<feature type="domain" description="NAD-dependent epimerase/dehydratase" evidence="13">
    <location>
        <begin position="19"/>
        <end position="256"/>
    </location>
</feature>
<accession>A0A0D6JQW8</accession>
<dbReference type="GO" id="GO:0048040">
    <property type="term" value="F:UDP-glucuronate decarboxylase activity"/>
    <property type="evidence" value="ECO:0007669"/>
    <property type="project" value="TreeGrafter"/>
</dbReference>
<proteinExistence type="predicted"/>
<evidence type="ECO:0000256" key="6">
    <source>
        <dbReference type="ARBA" id="ARBA00022989"/>
    </source>
</evidence>
<comment type="cofactor">
    <cofactor evidence="1">
        <name>NAD(+)</name>
        <dbReference type="ChEBI" id="CHEBI:57540"/>
    </cofactor>
</comment>
<dbReference type="PANTHER" id="PTHR43078">
    <property type="entry name" value="UDP-GLUCURONIC ACID DECARBOXYLASE-RELATED"/>
    <property type="match status" value="1"/>
</dbReference>
<dbReference type="UniPathway" id="UPA00796">
    <property type="reaction ID" value="UER00771"/>
</dbReference>
<evidence type="ECO:0000256" key="1">
    <source>
        <dbReference type="ARBA" id="ARBA00001911"/>
    </source>
</evidence>
<evidence type="ECO:0000256" key="4">
    <source>
        <dbReference type="ARBA" id="ARBA00022793"/>
    </source>
</evidence>
<evidence type="ECO:0000256" key="8">
    <source>
        <dbReference type="ARBA" id="ARBA00023034"/>
    </source>
</evidence>
<keyword evidence="10" id="KW-0325">Glycoprotein</keyword>
<evidence type="ECO:0000256" key="5">
    <source>
        <dbReference type="ARBA" id="ARBA00022968"/>
    </source>
</evidence>
<dbReference type="InterPro" id="IPR044516">
    <property type="entry name" value="UXS-like"/>
</dbReference>
<evidence type="ECO:0000256" key="2">
    <source>
        <dbReference type="ARBA" id="ARBA00004323"/>
    </source>
</evidence>
<comment type="subcellular location">
    <subcellularLocation>
        <location evidence="2">Golgi apparatus membrane</location>
        <topology evidence="2">Single-pass type II membrane protein</topology>
    </subcellularLocation>
    <subcellularLocation>
        <location evidence="12">Golgi apparatus</location>
        <location evidence="12">Golgi stack membrane</location>
    </subcellularLocation>
</comment>
<evidence type="ECO:0000313" key="14">
    <source>
        <dbReference type="EMBL" id="CQR49970.1"/>
    </source>
</evidence>
<dbReference type="Gene3D" id="3.40.50.720">
    <property type="entry name" value="NAD(P)-binding Rossmann-like Domain"/>
    <property type="match status" value="1"/>
</dbReference>
<dbReference type="Pfam" id="PF01370">
    <property type="entry name" value="Epimerase"/>
    <property type="match status" value="1"/>
</dbReference>
<gene>
    <name evidence="14" type="ORF">BN996_01446</name>
</gene>
<keyword evidence="3" id="KW-0812">Transmembrane</keyword>
<dbReference type="SUPFAM" id="SSF51735">
    <property type="entry name" value="NAD(P)-binding Rossmann-fold domains"/>
    <property type="match status" value="1"/>
</dbReference>
<keyword evidence="6" id="KW-1133">Transmembrane helix</keyword>
<evidence type="ECO:0000256" key="9">
    <source>
        <dbReference type="ARBA" id="ARBA00023136"/>
    </source>
</evidence>
<protein>
    <submittedName>
        <fullName evidence="14">UDP-glucose 4-epimerase</fullName>
    </submittedName>
</protein>
<dbReference type="PANTHER" id="PTHR43078:SF6">
    <property type="entry name" value="UDP-GLUCURONIC ACID DECARBOXYLASE 1"/>
    <property type="match status" value="1"/>
</dbReference>
<organism evidence="14 15">
    <name type="scientific">Haloferax massiliensis</name>
    <dbReference type="NCBI Taxonomy" id="1476858"/>
    <lineage>
        <taxon>Archaea</taxon>
        <taxon>Methanobacteriati</taxon>
        <taxon>Methanobacteriota</taxon>
        <taxon>Stenosarchaea group</taxon>
        <taxon>Halobacteria</taxon>
        <taxon>Halobacteriales</taxon>
        <taxon>Haloferacaceae</taxon>
        <taxon>Haloferax</taxon>
    </lineage>
</organism>
<keyword evidence="8" id="KW-0333">Golgi apparatus</keyword>
<keyword evidence="5" id="KW-0735">Signal-anchor</keyword>
<keyword evidence="4" id="KW-0210">Decarboxylase</keyword>
<evidence type="ECO:0000256" key="10">
    <source>
        <dbReference type="ARBA" id="ARBA00023180"/>
    </source>
</evidence>
<keyword evidence="15" id="KW-1185">Reference proteome</keyword>
<keyword evidence="9" id="KW-0472">Membrane</keyword>
<sequence>MSEDESPLQPGTERIMHAVVTGGAGFLGSHLVDSLLEDGFRVTVLDNYGSGREENLAHVESSRLTVQKHDVRDPFPEFKTVDVVYHMASRASPEDFTSHAVEIALTNSQGTKHALECARDHDARALIASTSEVYGNAGEHPQSETYNGNVNIRGPRAPYDESKRFSEALAVAYERKYEMDIRTARIFNTFGPRMDPNDGRVVPNFLTQALRGEDLTIYGDGSQTRSFCYVSDLIAGIRAIADAPAEVAAGDVFNVGNTEEISIQELTDVILDVVDTDSGMTYKPLPQDDPEVRRPDISKITSQFDWKPSISLRTGLKRTIPYFEQRLTDD</sequence>
<evidence type="ECO:0000259" key="13">
    <source>
        <dbReference type="Pfam" id="PF01370"/>
    </source>
</evidence>
<dbReference type="GO" id="GO:0070403">
    <property type="term" value="F:NAD+ binding"/>
    <property type="evidence" value="ECO:0007669"/>
    <property type="project" value="InterPro"/>
</dbReference>
<evidence type="ECO:0000256" key="7">
    <source>
        <dbReference type="ARBA" id="ARBA00023027"/>
    </source>
</evidence>
<dbReference type="EMBL" id="CSTE01000002">
    <property type="protein sequence ID" value="CQR49970.1"/>
    <property type="molecule type" value="Genomic_DNA"/>
</dbReference>
<dbReference type="GO" id="GO:0033320">
    <property type="term" value="P:UDP-D-xylose biosynthetic process"/>
    <property type="evidence" value="ECO:0007669"/>
    <property type="project" value="UniProtKB-UniPathway"/>
</dbReference>
<evidence type="ECO:0000256" key="12">
    <source>
        <dbReference type="ARBA" id="ARBA00037859"/>
    </source>
</evidence>
<dbReference type="InterPro" id="IPR001509">
    <property type="entry name" value="Epimerase_deHydtase"/>
</dbReference>
<evidence type="ECO:0000256" key="3">
    <source>
        <dbReference type="ARBA" id="ARBA00022692"/>
    </source>
</evidence>
<evidence type="ECO:0000256" key="11">
    <source>
        <dbReference type="ARBA" id="ARBA00023239"/>
    </source>
</evidence>
<dbReference type="GO" id="GO:0042732">
    <property type="term" value="P:D-xylose metabolic process"/>
    <property type="evidence" value="ECO:0007669"/>
    <property type="project" value="InterPro"/>
</dbReference>
<keyword evidence="11" id="KW-0456">Lyase</keyword>
<dbReference type="FunFam" id="3.40.50.720:FF:000065">
    <property type="entry name" value="UDP-glucuronic acid decarboxylase 1"/>
    <property type="match status" value="1"/>
</dbReference>
<reference evidence="15" key="1">
    <citation type="submission" date="2015-03" db="EMBL/GenBank/DDBJ databases">
        <authorList>
            <person name="Urmite Genomes"/>
        </authorList>
    </citation>
    <scope>NUCLEOTIDE SEQUENCE [LARGE SCALE GENOMIC DNA]</scope>
    <source>
        <strain evidence="15">Arc-Hr</strain>
    </source>
</reference>
<dbReference type="AlphaFoldDB" id="A0A0D6JQW8"/>
<name>A0A0D6JQW8_9EURY</name>
<dbReference type="InterPro" id="IPR036291">
    <property type="entry name" value="NAD(P)-bd_dom_sf"/>
</dbReference>
<dbReference type="Proteomes" id="UP000198902">
    <property type="component" value="Unassembled WGS sequence"/>
</dbReference>
<dbReference type="RefSeq" id="WP_226908715.1">
    <property type="nucleotide sequence ID" value="NZ_CABLRR010000002.1"/>
</dbReference>
<dbReference type="GO" id="GO:0005737">
    <property type="term" value="C:cytoplasm"/>
    <property type="evidence" value="ECO:0007669"/>
    <property type="project" value="TreeGrafter"/>
</dbReference>
<evidence type="ECO:0000313" key="15">
    <source>
        <dbReference type="Proteomes" id="UP000198902"/>
    </source>
</evidence>
<keyword evidence="7" id="KW-0520">NAD</keyword>